<keyword evidence="1" id="KW-0732">Signal</keyword>
<feature type="chain" id="PRO_5031529746" description="Lipoprotein" evidence="1">
    <location>
        <begin position="22"/>
        <end position="142"/>
    </location>
</feature>
<feature type="signal peptide" evidence="1">
    <location>
        <begin position="1"/>
        <end position="21"/>
    </location>
</feature>
<proteinExistence type="predicted"/>
<organism evidence="2 3">
    <name type="scientific">Chiayiivirga flava</name>
    <dbReference type="NCBI Taxonomy" id="659595"/>
    <lineage>
        <taxon>Bacteria</taxon>
        <taxon>Pseudomonadati</taxon>
        <taxon>Pseudomonadota</taxon>
        <taxon>Gammaproteobacteria</taxon>
        <taxon>Lysobacterales</taxon>
        <taxon>Lysobacteraceae</taxon>
        <taxon>Chiayiivirga</taxon>
    </lineage>
</organism>
<comment type="caution">
    <text evidence="2">The sequence shown here is derived from an EMBL/GenBank/DDBJ whole genome shotgun (WGS) entry which is preliminary data.</text>
</comment>
<evidence type="ECO:0000256" key="1">
    <source>
        <dbReference type="SAM" id="SignalP"/>
    </source>
</evidence>
<evidence type="ECO:0000313" key="2">
    <source>
        <dbReference type="EMBL" id="MBB5207308.1"/>
    </source>
</evidence>
<reference evidence="2 3" key="1">
    <citation type="submission" date="2020-08" db="EMBL/GenBank/DDBJ databases">
        <title>Genomic Encyclopedia of Type Strains, Phase IV (KMG-IV): sequencing the most valuable type-strain genomes for metagenomic binning, comparative biology and taxonomic classification.</title>
        <authorList>
            <person name="Goeker M."/>
        </authorList>
    </citation>
    <scope>NUCLEOTIDE SEQUENCE [LARGE SCALE GENOMIC DNA]</scope>
    <source>
        <strain evidence="2 3">DSM 24163</strain>
    </source>
</reference>
<protein>
    <recommendedName>
        <fullName evidence="4">Lipoprotein</fullName>
    </recommendedName>
</protein>
<dbReference type="Proteomes" id="UP000521199">
    <property type="component" value="Unassembled WGS sequence"/>
</dbReference>
<dbReference type="RefSeq" id="WP_183959822.1">
    <property type="nucleotide sequence ID" value="NZ_JACHHP010000001.1"/>
</dbReference>
<dbReference type="PROSITE" id="PS51257">
    <property type="entry name" value="PROKAR_LIPOPROTEIN"/>
    <property type="match status" value="1"/>
</dbReference>
<dbReference type="AlphaFoldDB" id="A0A7W8G038"/>
<sequence>MVTMPIRAILVASLLSLAACATSGPGGGPREREAAQLERYRAFAGAPVKDFHFWNLDRWEVLGEADLVVWTNPRDAYLLHVQRPCTGLDFANTIALTSTQQRVHARFDAVLFDNQRCRIAEIRPVDGQAVKAARRAESDAQP</sequence>
<dbReference type="InterPro" id="IPR045500">
    <property type="entry name" value="DUF6491"/>
</dbReference>
<dbReference type="EMBL" id="JACHHP010000001">
    <property type="protein sequence ID" value="MBB5207308.1"/>
    <property type="molecule type" value="Genomic_DNA"/>
</dbReference>
<gene>
    <name evidence="2" type="ORF">HNQ52_000824</name>
</gene>
<evidence type="ECO:0008006" key="4">
    <source>
        <dbReference type="Google" id="ProtNLM"/>
    </source>
</evidence>
<evidence type="ECO:0000313" key="3">
    <source>
        <dbReference type="Proteomes" id="UP000521199"/>
    </source>
</evidence>
<dbReference type="Pfam" id="PF20101">
    <property type="entry name" value="DUF6491"/>
    <property type="match status" value="1"/>
</dbReference>
<name>A0A7W8G038_9GAMM</name>
<keyword evidence="3" id="KW-1185">Reference proteome</keyword>
<accession>A0A7W8G038</accession>